<evidence type="ECO:0000256" key="7">
    <source>
        <dbReference type="SAM" id="MobiDB-lite"/>
    </source>
</evidence>
<dbReference type="GO" id="GO:0000978">
    <property type="term" value="F:RNA polymerase II cis-regulatory region sequence-specific DNA binding"/>
    <property type="evidence" value="ECO:0007669"/>
    <property type="project" value="TreeGrafter"/>
</dbReference>
<comment type="subcellular location">
    <subcellularLocation>
        <location evidence="1 5 6">Nucleus</location>
    </subcellularLocation>
</comment>
<feature type="region of interest" description="Disordered" evidence="7">
    <location>
        <begin position="211"/>
        <end position="287"/>
    </location>
</feature>
<evidence type="ECO:0000259" key="8">
    <source>
        <dbReference type="PROSITE" id="PS50071"/>
    </source>
</evidence>
<protein>
    <submittedName>
        <fullName evidence="9">Homeobox protein Nkx-2.6-like</fullName>
    </submittedName>
</protein>
<evidence type="ECO:0000256" key="1">
    <source>
        <dbReference type="ARBA" id="ARBA00004123"/>
    </source>
</evidence>
<dbReference type="InterPro" id="IPR020479">
    <property type="entry name" value="HD_metazoa"/>
</dbReference>
<feature type="region of interest" description="Disordered" evidence="7">
    <location>
        <begin position="27"/>
        <end position="47"/>
    </location>
</feature>
<dbReference type="Pfam" id="PF00046">
    <property type="entry name" value="Homeodomain"/>
    <property type="match status" value="1"/>
</dbReference>
<keyword evidence="10" id="KW-1185">Reference proteome</keyword>
<organism evidence="9 10">
    <name type="scientific">Tropilaelaps mercedesae</name>
    <dbReference type="NCBI Taxonomy" id="418985"/>
    <lineage>
        <taxon>Eukaryota</taxon>
        <taxon>Metazoa</taxon>
        <taxon>Ecdysozoa</taxon>
        <taxon>Arthropoda</taxon>
        <taxon>Chelicerata</taxon>
        <taxon>Arachnida</taxon>
        <taxon>Acari</taxon>
        <taxon>Parasitiformes</taxon>
        <taxon>Mesostigmata</taxon>
        <taxon>Gamasina</taxon>
        <taxon>Dermanyssoidea</taxon>
        <taxon>Laelapidae</taxon>
        <taxon>Tropilaelaps</taxon>
    </lineage>
</organism>
<evidence type="ECO:0000313" key="9">
    <source>
        <dbReference type="EMBL" id="OQR72284.1"/>
    </source>
</evidence>
<dbReference type="OrthoDB" id="6159439at2759"/>
<dbReference type="GO" id="GO:0000981">
    <property type="term" value="F:DNA-binding transcription factor activity, RNA polymerase II-specific"/>
    <property type="evidence" value="ECO:0007669"/>
    <property type="project" value="InterPro"/>
</dbReference>
<evidence type="ECO:0000313" key="10">
    <source>
        <dbReference type="Proteomes" id="UP000192247"/>
    </source>
</evidence>
<feature type="DNA-binding region" description="Homeobox" evidence="5">
    <location>
        <begin position="58"/>
        <end position="117"/>
    </location>
</feature>
<accession>A0A1V9XFH3</accession>
<dbReference type="Gene3D" id="1.10.10.60">
    <property type="entry name" value="Homeodomain-like"/>
    <property type="match status" value="1"/>
</dbReference>
<dbReference type="InterPro" id="IPR017970">
    <property type="entry name" value="Homeobox_CS"/>
</dbReference>
<dbReference type="PROSITE" id="PS50071">
    <property type="entry name" value="HOMEOBOX_2"/>
    <property type="match status" value="1"/>
</dbReference>
<evidence type="ECO:0000256" key="3">
    <source>
        <dbReference type="ARBA" id="ARBA00023155"/>
    </source>
</evidence>
<dbReference type="PROSITE" id="PS00027">
    <property type="entry name" value="HOMEOBOX_1"/>
    <property type="match status" value="1"/>
</dbReference>
<keyword evidence="4 5" id="KW-0539">Nucleus</keyword>
<name>A0A1V9XFH3_9ACAR</name>
<dbReference type="InterPro" id="IPR009057">
    <property type="entry name" value="Homeodomain-like_sf"/>
</dbReference>
<evidence type="ECO:0000256" key="6">
    <source>
        <dbReference type="RuleBase" id="RU000682"/>
    </source>
</evidence>
<comment type="caution">
    <text evidence="9">The sequence shown here is derived from an EMBL/GenBank/DDBJ whole genome shotgun (WGS) entry which is preliminary data.</text>
</comment>
<dbReference type="Proteomes" id="UP000192247">
    <property type="component" value="Unassembled WGS sequence"/>
</dbReference>
<reference evidence="9 10" key="1">
    <citation type="journal article" date="2017" name="Gigascience">
        <title>Draft genome of the honey bee ectoparasitic mite, Tropilaelaps mercedesae, is shaped by the parasitic life history.</title>
        <authorList>
            <person name="Dong X."/>
            <person name="Armstrong S.D."/>
            <person name="Xia D."/>
            <person name="Makepeace B.L."/>
            <person name="Darby A.C."/>
            <person name="Kadowaki T."/>
        </authorList>
    </citation>
    <scope>NUCLEOTIDE SEQUENCE [LARGE SCALE GENOMIC DNA]</scope>
    <source>
        <strain evidence="9">Wuxi-XJTLU</strain>
    </source>
</reference>
<dbReference type="PRINTS" id="PR00031">
    <property type="entry name" value="HTHREPRESSR"/>
</dbReference>
<dbReference type="CDD" id="cd00086">
    <property type="entry name" value="homeodomain"/>
    <property type="match status" value="1"/>
</dbReference>
<feature type="compositionally biased region" description="Basic and acidic residues" evidence="7">
    <location>
        <begin position="27"/>
        <end position="43"/>
    </location>
</feature>
<sequence length="287" mass="31340">MLSSRSSISAMSSSFLIENLVGVGDSDKHAHTTHSSKDGDYERSITSGLLDGKQPLKKKRCRAAFSHAQVCALERRFSGQRYLSSPERAELARALGLTETQVKIWFQNRRYKTKRRQQIPDGSDRPPSPESRSGPMPAIVGHGAPQGAAPGREGDPAEAFTATLRAPPLLGLPGGVPLPSLLVQQFYHQLAALHQQQMQHLHRHLHLQQLNHHHGHPNGGDSISPADLQHHSPPLQKHRLASDSPGAAAAAAVAAHLEPHRELMDGDWPPELAKEEPHSEPEEDDDA</sequence>
<dbReference type="EMBL" id="MNPL01012118">
    <property type="protein sequence ID" value="OQR72284.1"/>
    <property type="molecule type" value="Genomic_DNA"/>
</dbReference>
<gene>
    <name evidence="9" type="ORF">BIW11_10485</name>
</gene>
<evidence type="ECO:0000256" key="2">
    <source>
        <dbReference type="ARBA" id="ARBA00023125"/>
    </source>
</evidence>
<evidence type="ECO:0000256" key="4">
    <source>
        <dbReference type="ARBA" id="ARBA00023242"/>
    </source>
</evidence>
<evidence type="ECO:0000256" key="5">
    <source>
        <dbReference type="PROSITE-ProRule" id="PRU00108"/>
    </source>
</evidence>
<dbReference type="InterPro" id="IPR050394">
    <property type="entry name" value="Homeobox_NK-like"/>
</dbReference>
<dbReference type="STRING" id="418985.A0A1V9XFH3"/>
<feature type="domain" description="Homeobox" evidence="8">
    <location>
        <begin position="56"/>
        <end position="116"/>
    </location>
</feature>
<keyword evidence="3 5" id="KW-0371">Homeobox</keyword>
<dbReference type="InterPro" id="IPR000047">
    <property type="entry name" value="HTH_motif"/>
</dbReference>
<dbReference type="PANTHER" id="PTHR24340">
    <property type="entry name" value="HOMEOBOX PROTEIN NKX"/>
    <property type="match status" value="1"/>
</dbReference>
<dbReference type="AlphaFoldDB" id="A0A1V9XFH3"/>
<dbReference type="PANTHER" id="PTHR24340:SF73">
    <property type="entry name" value="HOMEOBOX PROTEIN BAGPIPE-RELATED"/>
    <property type="match status" value="1"/>
</dbReference>
<proteinExistence type="predicted"/>
<dbReference type="InterPro" id="IPR001356">
    <property type="entry name" value="HD"/>
</dbReference>
<dbReference type="PRINTS" id="PR00024">
    <property type="entry name" value="HOMEOBOX"/>
</dbReference>
<dbReference type="GO" id="GO:0030154">
    <property type="term" value="P:cell differentiation"/>
    <property type="evidence" value="ECO:0007669"/>
    <property type="project" value="TreeGrafter"/>
</dbReference>
<dbReference type="GO" id="GO:0005634">
    <property type="term" value="C:nucleus"/>
    <property type="evidence" value="ECO:0007669"/>
    <property type="project" value="UniProtKB-SubCell"/>
</dbReference>
<dbReference type="SUPFAM" id="SSF46689">
    <property type="entry name" value="Homeodomain-like"/>
    <property type="match status" value="1"/>
</dbReference>
<dbReference type="InParanoid" id="A0A1V9XFH3"/>
<keyword evidence="2 5" id="KW-0238">DNA-binding</keyword>
<dbReference type="SMART" id="SM00389">
    <property type="entry name" value="HOX"/>
    <property type="match status" value="1"/>
</dbReference>
<feature type="region of interest" description="Disordered" evidence="7">
    <location>
        <begin position="113"/>
        <end position="156"/>
    </location>
</feature>